<dbReference type="Pfam" id="PF19741">
    <property type="entry name" value="DUF6230"/>
    <property type="match status" value="1"/>
</dbReference>
<dbReference type="Proteomes" id="UP000000844">
    <property type="component" value="Chromosome"/>
</dbReference>
<dbReference type="RefSeq" id="WP_013018263.1">
    <property type="nucleotide sequence ID" value="NC_013947.1"/>
</dbReference>
<dbReference type="OrthoDB" id="4238587at2"/>
<sequence length="204" mass="21558">MSTSATTTSVKGGTRWRKFAILLVPSLLLGIGMLVMTANGSMAASFAVSATSFKITADKMEGEGFAQYGSITLDGKDGEHPVAPAGIEVAKIYNLCQSAVYETPLGTYTIRISAGTKEPVEANNLILDTDDLTGDAVFENIEIGRDASTLDQVTGHQGDKGAFGQQSDTISITNVKGRNWAVNAGTFKLHNLDLSIKAGKDECY</sequence>
<gene>
    <name evidence="1" type="ordered locus">Snas_3021</name>
</gene>
<organism evidence="1 2">
    <name type="scientific">Stackebrandtia nassauensis (strain DSM 44728 / CIP 108903 / NRRL B-16338 / NBRC 102104 / LLR-40K-21)</name>
    <dbReference type="NCBI Taxonomy" id="446470"/>
    <lineage>
        <taxon>Bacteria</taxon>
        <taxon>Bacillati</taxon>
        <taxon>Actinomycetota</taxon>
        <taxon>Actinomycetes</taxon>
        <taxon>Glycomycetales</taxon>
        <taxon>Glycomycetaceae</taxon>
        <taxon>Stackebrandtia</taxon>
    </lineage>
</organism>
<evidence type="ECO:0000313" key="2">
    <source>
        <dbReference type="Proteomes" id="UP000000844"/>
    </source>
</evidence>
<reference evidence="1 2" key="1">
    <citation type="journal article" date="2009" name="Stand. Genomic Sci.">
        <title>Complete genome sequence of Stackebrandtia nassauensis type strain (LLR-40K-21).</title>
        <authorList>
            <person name="Munk C."/>
            <person name="Lapidus A."/>
            <person name="Copeland A."/>
            <person name="Jando M."/>
            <person name="Mayilraj S."/>
            <person name="Glavina Del Rio T."/>
            <person name="Nolan M."/>
            <person name="Chen F."/>
            <person name="Lucas S."/>
            <person name="Tice H."/>
            <person name="Cheng J.F."/>
            <person name="Han C."/>
            <person name="Detter J.C."/>
            <person name="Bruce D."/>
            <person name="Goodwin L."/>
            <person name="Chain P."/>
            <person name="Pitluck S."/>
            <person name="Goker M."/>
            <person name="Ovchinikova G."/>
            <person name="Pati A."/>
            <person name="Ivanova N."/>
            <person name="Mavromatis K."/>
            <person name="Chen A."/>
            <person name="Palaniappan K."/>
            <person name="Land M."/>
            <person name="Hauser L."/>
            <person name="Chang Y.J."/>
            <person name="Jeffries C.D."/>
            <person name="Bristow J."/>
            <person name="Eisen J.A."/>
            <person name="Markowitz V."/>
            <person name="Hugenholtz P."/>
            <person name="Kyrpides N.C."/>
            <person name="Klenk H.P."/>
        </authorList>
    </citation>
    <scope>NUCLEOTIDE SEQUENCE [LARGE SCALE GENOMIC DNA]</scope>
    <source>
        <strain evidence="2">DSM 44728 / CIP 108903 / NRRL B-16338 / NBRC 102104 / LLR-40K-21</strain>
    </source>
</reference>
<dbReference type="InterPro" id="IPR046198">
    <property type="entry name" value="DUF6230"/>
</dbReference>
<dbReference type="eggNOG" id="ENOG50312Q2">
    <property type="taxonomic scope" value="Bacteria"/>
</dbReference>
<protein>
    <recommendedName>
        <fullName evidence="3">Cholesterol esterase</fullName>
    </recommendedName>
</protein>
<dbReference type="STRING" id="446470.Snas_3021"/>
<name>D3QAA9_STANL</name>
<dbReference type="AlphaFoldDB" id="D3QAA9"/>
<accession>D3QAA9</accession>
<evidence type="ECO:0008006" key="3">
    <source>
        <dbReference type="Google" id="ProtNLM"/>
    </source>
</evidence>
<proteinExistence type="predicted"/>
<evidence type="ECO:0000313" key="1">
    <source>
        <dbReference type="EMBL" id="ADD42692.1"/>
    </source>
</evidence>
<dbReference type="HOGENOM" id="CLU_092426_0_0_11"/>
<keyword evidence="2" id="KW-1185">Reference proteome</keyword>
<dbReference type="EMBL" id="CP001778">
    <property type="protein sequence ID" value="ADD42692.1"/>
    <property type="molecule type" value="Genomic_DNA"/>
</dbReference>
<dbReference type="KEGG" id="sna:Snas_3021"/>